<comment type="caution">
    <text evidence="2">The sequence shown here is derived from an EMBL/GenBank/DDBJ whole genome shotgun (WGS) entry which is preliminary data.</text>
</comment>
<gene>
    <name evidence="2" type="ORF">RUM44_006470</name>
</gene>
<evidence type="ECO:0000313" key="2">
    <source>
        <dbReference type="EMBL" id="KAK6620070.1"/>
    </source>
</evidence>
<protein>
    <submittedName>
        <fullName evidence="2">Uncharacterized protein</fullName>
    </submittedName>
</protein>
<sequence length="260" mass="30050">MTSRKKIYYPFQSDGFYFHQGEGVKGDSNFCQEEKHLEANFCFQEKNQKVPSYDQKETSPSDKDEIRSTRRVVCGYGGRPVRKKQKRTDKEEVKSGCKLLGTHNTIGKSTVNLFFEAAVKKQTEKQQELKREKERVAEIKYLTNVRQSKYTRQREEISIFFIGERKVHEESTKEGEEKKRQSRKAEKRKKNKSDQIIDHITAGRQTGFASCHVTRTPAGNGNDFFPKDCERKAEQEEEEAATAATVAAREKDKDSRNSTT</sequence>
<feature type="compositionally biased region" description="Basic residues" evidence="1">
    <location>
        <begin position="180"/>
        <end position="191"/>
    </location>
</feature>
<name>A0ABR1AI89_POLSC</name>
<evidence type="ECO:0000256" key="1">
    <source>
        <dbReference type="SAM" id="MobiDB-lite"/>
    </source>
</evidence>
<feature type="region of interest" description="Disordered" evidence="1">
    <location>
        <begin position="168"/>
        <end position="260"/>
    </location>
</feature>
<feature type="compositionally biased region" description="Basic and acidic residues" evidence="1">
    <location>
        <begin position="248"/>
        <end position="260"/>
    </location>
</feature>
<keyword evidence="3" id="KW-1185">Reference proteome</keyword>
<accession>A0ABR1AI89</accession>
<feature type="compositionally biased region" description="Basic and acidic residues" evidence="1">
    <location>
        <begin position="168"/>
        <end position="179"/>
    </location>
</feature>
<dbReference type="EMBL" id="JAWJWF010000048">
    <property type="protein sequence ID" value="KAK6620070.1"/>
    <property type="molecule type" value="Genomic_DNA"/>
</dbReference>
<reference evidence="2 3" key="1">
    <citation type="submission" date="2023-09" db="EMBL/GenBank/DDBJ databases">
        <title>Genomes of two closely related lineages of the louse Polyplax serrata with different host specificities.</title>
        <authorList>
            <person name="Martinu J."/>
            <person name="Tarabai H."/>
            <person name="Stefka J."/>
            <person name="Hypsa V."/>
        </authorList>
    </citation>
    <scope>NUCLEOTIDE SEQUENCE [LARGE SCALE GENOMIC DNA]</scope>
    <source>
        <strain evidence="2">98ZLc_SE</strain>
    </source>
</reference>
<dbReference type="Proteomes" id="UP001359485">
    <property type="component" value="Unassembled WGS sequence"/>
</dbReference>
<organism evidence="2 3">
    <name type="scientific">Polyplax serrata</name>
    <name type="common">Common mouse louse</name>
    <dbReference type="NCBI Taxonomy" id="468196"/>
    <lineage>
        <taxon>Eukaryota</taxon>
        <taxon>Metazoa</taxon>
        <taxon>Ecdysozoa</taxon>
        <taxon>Arthropoda</taxon>
        <taxon>Hexapoda</taxon>
        <taxon>Insecta</taxon>
        <taxon>Pterygota</taxon>
        <taxon>Neoptera</taxon>
        <taxon>Paraneoptera</taxon>
        <taxon>Psocodea</taxon>
        <taxon>Troctomorpha</taxon>
        <taxon>Phthiraptera</taxon>
        <taxon>Anoplura</taxon>
        <taxon>Polyplacidae</taxon>
        <taxon>Polyplax</taxon>
    </lineage>
</organism>
<proteinExistence type="predicted"/>
<feature type="compositionally biased region" description="Basic and acidic residues" evidence="1">
    <location>
        <begin position="225"/>
        <end position="234"/>
    </location>
</feature>
<evidence type="ECO:0000313" key="3">
    <source>
        <dbReference type="Proteomes" id="UP001359485"/>
    </source>
</evidence>